<organism evidence="2 3">
    <name type="scientific">Flavobacterium chungangense</name>
    <dbReference type="NCBI Taxonomy" id="554283"/>
    <lineage>
        <taxon>Bacteria</taxon>
        <taxon>Pseudomonadati</taxon>
        <taxon>Bacteroidota</taxon>
        <taxon>Flavobacteriia</taxon>
        <taxon>Flavobacteriales</taxon>
        <taxon>Flavobacteriaceae</taxon>
        <taxon>Flavobacterium</taxon>
    </lineage>
</organism>
<keyword evidence="3" id="KW-1185">Reference proteome</keyword>
<gene>
    <name evidence="2" type="ORF">FLACHUCJ7_01533</name>
</gene>
<keyword evidence="1" id="KW-0732">Signal</keyword>
<sequence>MQKNIFIVFLLLVSANLLAQINMVSKKFFLDSLNCEAKPENYSYTRVITNYSQKSVRYVVTDFYKNGRKKMTGATLDRDFLKKDGEFIYYYKNGAKESVVNYSEDHKSGKEINWYENQSKKSEKQNLWDPKKKTSQTLILNYWDENNNQTVIDGNGEYEETDKFVTQKGTLKDGLKQGVWTGNDALRKISFTDNYDQGILISGFSIDENNIKLSYSSLNEKQTGKKVLKSNKF</sequence>
<protein>
    <recommendedName>
        <fullName evidence="4">Antitoxin component YwqK of the YwqJK toxin-antitoxin module</fullName>
    </recommendedName>
</protein>
<evidence type="ECO:0000313" key="3">
    <source>
        <dbReference type="Proteomes" id="UP000556700"/>
    </source>
</evidence>
<reference evidence="2 3" key="1">
    <citation type="submission" date="2020-06" db="EMBL/GenBank/DDBJ databases">
        <authorList>
            <person name="Criscuolo A."/>
        </authorList>
    </citation>
    <scope>NUCLEOTIDE SEQUENCE [LARGE SCALE GENOMIC DNA]</scope>
    <source>
        <strain evidence="3">CIP 110025</strain>
    </source>
</reference>
<feature type="signal peptide" evidence="1">
    <location>
        <begin position="1"/>
        <end position="19"/>
    </location>
</feature>
<dbReference type="RefSeq" id="WP_031454242.1">
    <property type="nucleotide sequence ID" value="NZ_CAIJDO010000112.1"/>
</dbReference>
<proteinExistence type="predicted"/>
<evidence type="ECO:0000313" key="2">
    <source>
        <dbReference type="EMBL" id="CAD0003643.1"/>
    </source>
</evidence>
<name>A0A6V6YW16_9FLAO</name>
<dbReference type="SUPFAM" id="SSF82185">
    <property type="entry name" value="Histone H3 K4-specific methyltransferase SET7/9 N-terminal domain"/>
    <property type="match status" value="1"/>
</dbReference>
<comment type="caution">
    <text evidence="2">The sequence shown here is derived from an EMBL/GenBank/DDBJ whole genome shotgun (WGS) entry which is preliminary data.</text>
</comment>
<dbReference type="EMBL" id="CAIJDO010000112">
    <property type="protein sequence ID" value="CAD0003643.1"/>
    <property type="molecule type" value="Genomic_DNA"/>
</dbReference>
<feature type="chain" id="PRO_5028304342" description="Antitoxin component YwqK of the YwqJK toxin-antitoxin module" evidence="1">
    <location>
        <begin position="20"/>
        <end position="233"/>
    </location>
</feature>
<dbReference type="AlphaFoldDB" id="A0A6V6YW16"/>
<dbReference type="Proteomes" id="UP000556700">
    <property type="component" value="Unassembled WGS sequence"/>
</dbReference>
<accession>A0A6V6YW16</accession>
<evidence type="ECO:0000256" key="1">
    <source>
        <dbReference type="SAM" id="SignalP"/>
    </source>
</evidence>
<evidence type="ECO:0008006" key="4">
    <source>
        <dbReference type="Google" id="ProtNLM"/>
    </source>
</evidence>